<keyword evidence="7" id="KW-0963">Cytoplasm</keyword>
<comment type="function">
    <text evidence="7">Single strand-specific metallo-endoribonuclease involved in late-stage 70S ribosome quality control and in maturation of the 3' terminus of the 16S rRNA.</text>
</comment>
<comment type="subcellular location">
    <subcellularLocation>
        <location evidence="7">Cytoplasm</location>
    </subcellularLocation>
</comment>
<dbReference type="InterPro" id="IPR023091">
    <property type="entry name" value="MetalPrtase_cat_dom_sf_prd"/>
</dbReference>
<reference evidence="8 9" key="1">
    <citation type="journal article" date="2016" name="Nat. Commun.">
        <title>Thousands of microbial genomes shed light on interconnected biogeochemical processes in an aquifer system.</title>
        <authorList>
            <person name="Anantharaman K."/>
            <person name="Brown C.T."/>
            <person name="Hug L.A."/>
            <person name="Sharon I."/>
            <person name="Castelle C.J."/>
            <person name="Probst A.J."/>
            <person name="Thomas B.C."/>
            <person name="Singh A."/>
            <person name="Wilkins M.J."/>
            <person name="Karaoz U."/>
            <person name="Brodie E.L."/>
            <person name="Williams K.H."/>
            <person name="Hubbard S.S."/>
            <person name="Banfield J.F."/>
        </authorList>
    </citation>
    <scope>NUCLEOTIDE SEQUENCE [LARGE SCALE GENOMIC DNA]</scope>
</reference>
<evidence type="ECO:0000313" key="8">
    <source>
        <dbReference type="EMBL" id="OGZ20687.1"/>
    </source>
</evidence>
<dbReference type="AlphaFoldDB" id="A0A1G2E487"/>
<dbReference type="PROSITE" id="PS01306">
    <property type="entry name" value="UPF0054"/>
    <property type="match status" value="1"/>
</dbReference>
<keyword evidence="2 7" id="KW-0540">Nuclease</keyword>
<keyword evidence="7" id="KW-0698">rRNA processing</keyword>
<keyword evidence="5 7" id="KW-0378">Hydrolase</keyword>
<comment type="caution">
    <text evidence="8">The sequence shown here is derived from an EMBL/GenBank/DDBJ whole genome shotgun (WGS) entry which is preliminary data.</text>
</comment>
<feature type="binding site" evidence="7">
    <location>
        <position position="109"/>
    </location>
    <ligand>
        <name>Zn(2+)</name>
        <dbReference type="ChEBI" id="CHEBI:29105"/>
        <note>catalytic</note>
    </ligand>
</feature>
<keyword evidence="4 7" id="KW-0255">Endonuclease</keyword>
<evidence type="ECO:0000313" key="9">
    <source>
        <dbReference type="Proteomes" id="UP000178721"/>
    </source>
</evidence>
<proteinExistence type="inferred from homology"/>
<gene>
    <name evidence="7" type="primary">ybeY</name>
    <name evidence="8" type="ORF">A2654_00120</name>
</gene>
<comment type="cofactor">
    <cofactor evidence="7">
        <name>Zn(2+)</name>
        <dbReference type="ChEBI" id="CHEBI:29105"/>
    </cofactor>
    <text evidence="7">Binds 1 zinc ion.</text>
</comment>
<dbReference type="GO" id="GO:0004521">
    <property type="term" value="F:RNA endonuclease activity"/>
    <property type="evidence" value="ECO:0007669"/>
    <property type="project" value="UniProtKB-UniRule"/>
</dbReference>
<dbReference type="GO" id="GO:0006364">
    <property type="term" value="P:rRNA processing"/>
    <property type="evidence" value="ECO:0007669"/>
    <property type="project" value="UniProtKB-UniRule"/>
</dbReference>
<name>A0A1G2E487_9BACT</name>
<keyword evidence="6 7" id="KW-0862">Zinc</keyword>
<dbReference type="InterPro" id="IPR020549">
    <property type="entry name" value="YbeY_CS"/>
</dbReference>
<sequence length="119" mass="13824">MIEVNNLTADKIDEKFLKGLARKVLEGENKKVELSIALVGQDRIRELNRKYRKKDKATDVLSFQYGDSGEIVLCPEIIEINAHQYRFSFKKELTRVLIHGILHILGYNHQEMKKKQNNG</sequence>
<dbReference type="Pfam" id="PF02130">
    <property type="entry name" value="YbeY"/>
    <property type="match status" value="1"/>
</dbReference>
<protein>
    <recommendedName>
        <fullName evidence="7">Endoribonuclease YbeY</fullName>
        <ecNumber evidence="7">3.1.-.-</ecNumber>
    </recommendedName>
</protein>
<dbReference type="GO" id="GO:0004222">
    <property type="term" value="F:metalloendopeptidase activity"/>
    <property type="evidence" value="ECO:0007669"/>
    <property type="project" value="InterPro"/>
</dbReference>
<accession>A0A1G2E487</accession>
<dbReference type="EMBL" id="MHMA01000004">
    <property type="protein sequence ID" value="OGZ20687.1"/>
    <property type="molecule type" value="Genomic_DNA"/>
</dbReference>
<dbReference type="HAMAP" id="MF_00009">
    <property type="entry name" value="Endoribonucl_YbeY"/>
    <property type="match status" value="1"/>
</dbReference>
<dbReference type="Gene3D" id="3.40.390.30">
    <property type="entry name" value="Metalloproteases ('zincins'), catalytic domain"/>
    <property type="match status" value="1"/>
</dbReference>
<dbReference type="InterPro" id="IPR002036">
    <property type="entry name" value="YbeY"/>
</dbReference>
<dbReference type="SUPFAM" id="SSF55486">
    <property type="entry name" value="Metalloproteases ('zincins'), catalytic domain"/>
    <property type="match status" value="1"/>
</dbReference>
<evidence type="ECO:0000256" key="1">
    <source>
        <dbReference type="ARBA" id="ARBA00010875"/>
    </source>
</evidence>
<evidence type="ECO:0000256" key="7">
    <source>
        <dbReference type="HAMAP-Rule" id="MF_00009"/>
    </source>
</evidence>
<feature type="binding site" evidence="7">
    <location>
        <position position="103"/>
    </location>
    <ligand>
        <name>Zn(2+)</name>
        <dbReference type="ChEBI" id="CHEBI:29105"/>
        <note>catalytic</note>
    </ligand>
</feature>
<dbReference type="PANTHER" id="PTHR46986:SF1">
    <property type="entry name" value="ENDORIBONUCLEASE YBEY, CHLOROPLASTIC"/>
    <property type="match status" value="1"/>
</dbReference>
<dbReference type="PANTHER" id="PTHR46986">
    <property type="entry name" value="ENDORIBONUCLEASE YBEY, CHLOROPLASTIC"/>
    <property type="match status" value="1"/>
</dbReference>
<comment type="similarity">
    <text evidence="1 7">Belongs to the endoribonuclease YbeY family.</text>
</comment>
<evidence type="ECO:0000256" key="6">
    <source>
        <dbReference type="ARBA" id="ARBA00022833"/>
    </source>
</evidence>
<evidence type="ECO:0000256" key="4">
    <source>
        <dbReference type="ARBA" id="ARBA00022759"/>
    </source>
</evidence>
<keyword evidence="3 7" id="KW-0479">Metal-binding</keyword>
<dbReference type="Proteomes" id="UP000178721">
    <property type="component" value="Unassembled WGS sequence"/>
</dbReference>
<dbReference type="NCBIfam" id="TIGR00043">
    <property type="entry name" value="rRNA maturation RNase YbeY"/>
    <property type="match status" value="1"/>
</dbReference>
<evidence type="ECO:0000256" key="5">
    <source>
        <dbReference type="ARBA" id="ARBA00022801"/>
    </source>
</evidence>
<dbReference type="GO" id="GO:0005737">
    <property type="term" value="C:cytoplasm"/>
    <property type="evidence" value="ECO:0007669"/>
    <property type="project" value="UniProtKB-SubCell"/>
</dbReference>
<evidence type="ECO:0000256" key="2">
    <source>
        <dbReference type="ARBA" id="ARBA00022722"/>
    </source>
</evidence>
<organism evidence="8 9">
    <name type="scientific">Candidatus Nealsonbacteria bacterium RIFCSPHIGHO2_01_FULL_43_31</name>
    <dbReference type="NCBI Taxonomy" id="1801665"/>
    <lineage>
        <taxon>Bacteria</taxon>
        <taxon>Candidatus Nealsoniibacteriota</taxon>
    </lineage>
</organism>
<dbReference type="EC" id="3.1.-.-" evidence="7"/>
<dbReference type="GO" id="GO:0008270">
    <property type="term" value="F:zinc ion binding"/>
    <property type="evidence" value="ECO:0007669"/>
    <property type="project" value="UniProtKB-UniRule"/>
</dbReference>
<evidence type="ECO:0000256" key="3">
    <source>
        <dbReference type="ARBA" id="ARBA00022723"/>
    </source>
</evidence>
<keyword evidence="7" id="KW-0690">Ribosome biogenesis</keyword>
<feature type="binding site" evidence="7">
    <location>
        <position position="99"/>
    </location>
    <ligand>
        <name>Zn(2+)</name>
        <dbReference type="ChEBI" id="CHEBI:29105"/>
        <note>catalytic</note>
    </ligand>
</feature>